<keyword evidence="5" id="KW-0805">Transcription regulation</keyword>
<evidence type="ECO:0000256" key="2">
    <source>
        <dbReference type="ARBA" id="ARBA00022723"/>
    </source>
</evidence>
<name>A0A8T0IBV0_CERPU</name>
<evidence type="ECO:0000256" key="5">
    <source>
        <dbReference type="ARBA" id="ARBA00023015"/>
    </source>
</evidence>
<comment type="subcellular location">
    <subcellularLocation>
        <location evidence="1">Nucleus</location>
    </subcellularLocation>
</comment>
<gene>
    <name evidence="11" type="ORF">KC19_4G233100</name>
</gene>
<evidence type="ECO:0000256" key="3">
    <source>
        <dbReference type="ARBA" id="ARBA00022771"/>
    </source>
</evidence>
<sequence>MRLAHSCARVLPIPKNDNRVMVSPADADQLILSLKHVSCFESEYVDVRKILTSLKHISCLVEGLADFREQVEESRTLKRGLSPFYRSRTQGDNLAKAMGVSKCDDECPSSSNDYSDMQGDSTWGPEPGEEVEISSEKYPVSSRSGDEVNSKKVTGHDDGSESGEGRPEGKYKCSVCGILHMKPSLLKQHMCTHSEDRSFICPVENCGRQYKRQDHLNRHSLTHKGNLFVCSWEGCDLTFNVNSNLQRHLRLHEKWGSNLLRGSKRSEACLTCPEPGCGKTFKYPSLLQTHTVNVHEALSVTQAICMEHGCGEIFSSPQLLKIHTKAAHSFVFCGTCGVSMLKRNLVAHARKHEEGQELIRCPHPGCLHSYSKKSNLDTHIRAIHMDLKPYACSHAGCEMRFAYRAVRDKHELCSVHVKLDLEGDFETEDSEFRLTSRGGRKRLMLEHVDDLLPRKYRSHPLE</sequence>
<evidence type="ECO:0000256" key="9">
    <source>
        <dbReference type="SAM" id="MobiDB-lite"/>
    </source>
</evidence>
<dbReference type="SUPFAM" id="SSF57667">
    <property type="entry name" value="beta-beta-alpha zinc fingers"/>
    <property type="match status" value="3"/>
</dbReference>
<evidence type="ECO:0000256" key="1">
    <source>
        <dbReference type="ARBA" id="ARBA00004123"/>
    </source>
</evidence>
<feature type="region of interest" description="Disordered" evidence="9">
    <location>
        <begin position="106"/>
        <end position="169"/>
    </location>
</feature>
<feature type="compositionally biased region" description="Basic and acidic residues" evidence="9">
    <location>
        <begin position="144"/>
        <end position="169"/>
    </location>
</feature>
<dbReference type="GO" id="GO:0006357">
    <property type="term" value="P:regulation of transcription by RNA polymerase II"/>
    <property type="evidence" value="ECO:0007669"/>
    <property type="project" value="TreeGrafter"/>
</dbReference>
<feature type="domain" description="C2H2-type" evidence="10">
    <location>
        <begin position="228"/>
        <end position="252"/>
    </location>
</feature>
<feature type="domain" description="C2H2-type" evidence="10">
    <location>
        <begin position="270"/>
        <end position="295"/>
    </location>
</feature>
<keyword evidence="3 8" id="KW-0863">Zinc-finger</keyword>
<reference evidence="11" key="1">
    <citation type="submission" date="2020-06" db="EMBL/GenBank/DDBJ databases">
        <title>WGS assembly of Ceratodon purpureus strain R40.</title>
        <authorList>
            <person name="Carey S.B."/>
            <person name="Jenkins J."/>
            <person name="Shu S."/>
            <person name="Lovell J.T."/>
            <person name="Sreedasyam A."/>
            <person name="Maumus F."/>
            <person name="Tiley G.P."/>
            <person name="Fernandez-Pozo N."/>
            <person name="Barry K."/>
            <person name="Chen C."/>
            <person name="Wang M."/>
            <person name="Lipzen A."/>
            <person name="Daum C."/>
            <person name="Saski C.A."/>
            <person name="Payton A.C."/>
            <person name="Mcbreen J.C."/>
            <person name="Conrad R.E."/>
            <person name="Kollar L.M."/>
            <person name="Olsson S."/>
            <person name="Huttunen S."/>
            <person name="Landis J.B."/>
            <person name="Wickett N.J."/>
            <person name="Johnson M.G."/>
            <person name="Rensing S.A."/>
            <person name="Grimwood J."/>
            <person name="Schmutz J."/>
            <person name="Mcdaniel S.F."/>
        </authorList>
    </citation>
    <scope>NUCLEOTIDE SEQUENCE</scope>
    <source>
        <strain evidence="11">R40</strain>
    </source>
</reference>
<evidence type="ECO:0000259" key="10">
    <source>
        <dbReference type="PROSITE" id="PS50157"/>
    </source>
</evidence>
<feature type="domain" description="C2H2-type" evidence="10">
    <location>
        <begin position="171"/>
        <end position="198"/>
    </location>
</feature>
<proteinExistence type="predicted"/>
<dbReference type="GO" id="GO:0005634">
    <property type="term" value="C:nucleus"/>
    <property type="evidence" value="ECO:0007669"/>
    <property type="project" value="UniProtKB-SubCell"/>
</dbReference>
<evidence type="ECO:0000313" key="12">
    <source>
        <dbReference type="Proteomes" id="UP000822688"/>
    </source>
</evidence>
<keyword evidence="6" id="KW-0804">Transcription</keyword>
<accession>A0A8T0IBV0</accession>
<dbReference type="Gene3D" id="3.30.160.60">
    <property type="entry name" value="Classic Zinc Finger"/>
    <property type="match status" value="4"/>
</dbReference>
<evidence type="ECO:0000256" key="4">
    <source>
        <dbReference type="ARBA" id="ARBA00022833"/>
    </source>
</evidence>
<keyword evidence="4" id="KW-0862">Zinc</keyword>
<dbReference type="PANTHER" id="PTHR46179:SF13">
    <property type="entry name" value="C2H2-TYPE DOMAIN-CONTAINING PROTEIN"/>
    <property type="match status" value="1"/>
</dbReference>
<evidence type="ECO:0000256" key="8">
    <source>
        <dbReference type="PROSITE-ProRule" id="PRU00042"/>
    </source>
</evidence>
<keyword evidence="2" id="KW-0479">Metal-binding</keyword>
<dbReference type="SMART" id="SM00355">
    <property type="entry name" value="ZnF_C2H2"/>
    <property type="match status" value="8"/>
</dbReference>
<dbReference type="EMBL" id="CM026424">
    <property type="protein sequence ID" value="KAG0581214.1"/>
    <property type="molecule type" value="Genomic_DNA"/>
</dbReference>
<keyword evidence="7" id="KW-0539">Nucleus</keyword>
<evidence type="ECO:0000256" key="6">
    <source>
        <dbReference type="ARBA" id="ARBA00023163"/>
    </source>
</evidence>
<dbReference type="Proteomes" id="UP000822688">
    <property type="component" value="Chromosome 4"/>
</dbReference>
<feature type="compositionally biased region" description="Polar residues" evidence="9">
    <location>
        <begin position="108"/>
        <end position="121"/>
    </location>
</feature>
<dbReference type="InterPro" id="IPR013087">
    <property type="entry name" value="Znf_C2H2_type"/>
</dbReference>
<feature type="domain" description="C2H2-type" evidence="10">
    <location>
        <begin position="199"/>
        <end position="225"/>
    </location>
</feature>
<dbReference type="AlphaFoldDB" id="A0A8T0IBV0"/>
<dbReference type="InterPro" id="IPR036236">
    <property type="entry name" value="Znf_C2H2_sf"/>
</dbReference>
<comment type="caution">
    <text evidence="11">The sequence shown here is derived from an EMBL/GenBank/DDBJ whole genome shotgun (WGS) entry which is preliminary data.</text>
</comment>
<evidence type="ECO:0000313" key="11">
    <source>
        <dbReference type="EMBL" id="KAG0581214.1"/>
    </source>
</evidence>
<dbReference type="PROSITE" id="PS50157">
    <property type="entry name" value="ZINC_FINGER_C2H2_2"/>
    <property type="match status" value="5"/>
</dbReference>
<dbReference type="PANTHER" id="PTHR46179">
    <property type="entry name" value="ZINC FINGER PROTEIN"/>
    <property type="match status" value="1"/>
</dbReference>
<dbReference type="Pfam" id="PF00096">
    <property type="entry name" value="zf-C2H2"/>
    <property type="match status" value="3"/>
</dbReference>
<dbReference type="GO" id="GO:0008270">
    <property type="term" value="F:zinc ion binding"/>
    <property type="evidence" value="ECO:0007669"/>
    <property type="project" value="UniProtKB-KW"/>
</dbReference>
<dbReference type="InterPro" id="IPR051061">
    <property type="entry name" value="Zinc_finger_trans_reg"/>
</dbReference>
<protein>
    <recommendedName>
        <fullName evidence="10">C2H2-type domain-containing protein</fullName>
    </recommendedName>
</protein>
<feature type="domain" description="C2H2-type" evidence="10">
    <location>
        <begin position="359"/>
        <end position="389"/>
    </location>
</feature>
<organism evidence="11 12">
    <name type="scientific">Ceratodon purpureus</name>
    <name type="common">Fire moss</name>
    <name type="synonym">Dicranum purpureum</name>
    <dbReference type="NCBI Taxonomy" id="3225"/>
    <lineage>
        <taxon>Eukaryota</taxon>
        <taxon>Viridiplantae</taxon>
        <taxon>Streptophyta</taxon>
        <taxon>Embryophyta</taxon>
        <taxon>Bryophyta</taxon>
        <taxon>Bryophytina</taxon>
        <taxon>Bryopsida</taxon>
        <taxon>Dicranidae</taxon>
        <taxon>Pseudoditrichales</taxon>
        <taxon>Ditrichaceae</taxon>
        <taxon>Ceratodon</taxon>
    </lineage>
</organism>
<dbReference type="PROSITE" id="PS00028">
    <property type="entry name" value="ZINC_FINGER_C2H2_1"/>
    <property type="match status" value="6"/>
</dbReference>
<keyword evidence="12" id="KW-1185">Reference proteome</keyword>
<evidence type="ECO:0000256" key="7">
    <source>
        <dbReference type="ARBA" id="ARBA00023242"/>
    </source>
</evidence>